<dbReference type="EMBL" id="CAJNNW010004323">
    <property type="protein sequence ID" value="CAE8646323.1"/>
    <property type="molecule type" value="Genomic_DNA"/>
</dbReference>
<name>A0A813I8X2_POLGL</name>
<gene>
    <name evidence="3" type="ORF">PGLA2088_LOCUS4704</name>
</gene>
<sequence length="229" mass="25554">MEMLRRLREVNVDSNTVGWYQTTHLGQFFSDTVIQTQYEYQIQIPRTILLVYDPLQSAIGKPSFKAFRLTPAFMAKHTEARDANSSALNDFNSADMFMEIPISINSPVIVESFLLDWCISDPIGTTTQLDTLDVENQAFVEKNVQLLISSLQDLAEEQNKLQMHERNQARGGGKGGGKGKWGGGPPRQLDTMILSQQIQNYCKQINDFAGDSFGKLFLLSNKPAGSQGA</sequence>
<protein>
    <recommendedName>
        <fullName evidence="2">MPN domain-containing protein</fullName>
    </recommendedName>
</protein>
<feature type="domain" description="MPN" evidence="2">
    <location>
        <begin position="1"/>
        <end position="73"/>
    </location>
</feature>
<organism evidence="3 4">
    <name type="scientific">Polarella glacialis</name>
    <name type="common">Dinoflagellate</name>
    <dbReference type="NCBI Taxonomy" id="89957"/>
    <lineage>
        <taxon>Eukaryota</taxon>
        <taxon>Sar</taxon>
        <taxon>Alveolata</taxon>
        <taxon>Dinophyceae</taxon>
        <taxon>Suessiales</taxon>
        <taxon>Suessiaceae</taxon>
        <taxon>Polarella</taxon>
    </lineage>
</organism>
<proteinExistence type="predicted"/>
<evidence type="ECO:0000256" key="1">
    <source>
        <dbReference type="SAM" id="MobiDB-lite"/>
    </source>
</evidence>
<evidence type="ECO:0000313" key="4">
    <source>
        <dbReference type="Proteomes" id="UP000626109"/>
    </source>
</evidence>
<dbReference type="PANTHER" id="PTHR10410">
    <property type="entry name" value="EUKARYOTIC TRANSLATION INITIATION FACTOR 3 -RELATED"/>
    <property type="match status" value="1"/>
</dbReference>
<dbReference type="PROSITE" id="PS50249">
    <property type="entry name" value="MPN"/>
    <property type="match status" value="1"/>
</dbReference>
<reference evidence="3" key="1">
    <citation type="submission" date="2021-02" db="EMBL/GenBank/DDBJ databases">
        <authorList>
            <person name="Dougan E. K."/>
            <person name="Rhodes N."/>
            <person name="Thang M."/>
            <person name="Chan C."/>
        </authorList>
    </citation>
    <scope>NUCLEOTIDE SEQUENCE</scope>
</reference>
<dbReference type="InterPro" id="IPR037518">
    <property type="entry name" value="MPN"/>
</dbReference>
<dbReference type="Proteomes" id="UP000626109">
    <property type="component" value="Unassembled WGS sequence"/>
</dbReference>
<accession>A0A813I8X2</accession>
<comment type="caution">
    <text evidence="3">The sequence shown here is derived from an EMBL/GenBank/DDBJ whole genome shotgun (WGS) entry which is preliminary data.</text>
</comment>
<dbReference type="InterPro" id="IPR050242">
    <property type="entry name" value="JAMM_MPN+_peptidase_M67A"/>
</dbReference>
<feature type="compositionally biased region" description="Gly residues" evidence="1">
    <location>
        <begin position="170"/>
        <end position="185"/>
    </location>
</feature>
<feature type="region of interest" description="Disordered" evidence="1">
    <location>
        <begin position="165"/>
        <end position="186"/>
    </location>
</feature>
<evidence type="ECO:0000313" key="3">
    <source>
        <dbReference type="EMBL" id="CAE8646323.1"/>
    </source>
</evidence>
<evidence type="ECO:0000259" key="2">
    <source>
        <dbReference type="PROSITE" id="PS50249"/>
    </source>
</evidence>
<dbReference type="InterPro" id="IPR045810">
    <property type="entry name" value="eIF3h_C"/>
</dbReference>
<dbReference type="AlphaFoldDB" id="A0A813I8X2"/>
<dbReference type="Pfam" id="PF19445">
    <property type="entry name" value="eIF3h_C"/>
    <property type="match status" value="1"/>
</dbReference>
<dbReference type="Gene3D" id="3.40.140.10">
    <property type="entry name" value="Cytidine Deaminase, domain 2"/>
    <property type="match status" value="1"/>
</dbReference>